<keyword evidence="6" id="KW-1185">Reference proteome</keyword>
<feature type="chain" id="PRO_5045746006" description="Secretion system C-terminal sorting domain-containing protein" evidence="3">
    <location>
        <begin position="22"/>
        <end position="760"/>
    </location>
</feature>
<dbReference type="PANTHER" id="PTHR46580">
    <property type="entry name" value="SENSOR KINASE-RELATED"/>
    <property type="match status" value="1"/>
</dbReference>
<keyword evidence="1 3" id="KW-0732">Signal</keyword>
<evidence type="ECO:0000313" key="5">
    <source>
        <dbReference type="EMBL" id="GAA4393292.1"/>
    </source>
</evidence>
<comment type="caution">
    <text evidence="5">The sequence shown here is derived from an EMBL/GenBank/DDBJ whole genome shotgun (WGS) entry which is preliminary data.</text>
</comment>
<dbReference type="EMBL" id="BAABHA010000015">
    <property type="protein sequence ID" value="GAA4393292.1"/>
    <property type="molecule type" value="Genomic_DNA"/>
</dbReference>
<evidence type="ECO:0000256" key="2">
    <source>
        <dbReference type="ARBA" id="ARBA00023180"/>
    </source>
</evidence>
<evidence type="ECO:0000256" key="3">
    <source>
        <dbReference type="SAM" id="SignalP"/>
    </source>
</evidence>
<accession>A0ABP8JMX5</accession>
<dbReference type="PRINTS" id="PR01185">
    <property type="entry name" value="INTEGRINA"/>
</dbReference>
<evidence type="ECO:0000256" key="1">
    <source>
        <dbReference type="ARBA" id="ARBA00022729"/>
    </source>
</evidence>
<dbReference type="Pfam" id="PF18962">
    <property type="entry name" value="Por_Secre_tail"/>
    <property type="match status" value="1"/>
</dbReference>
<dbReference type="Proteomes" id="UP001500454">
    <property type="component" value="Unassembled WGS sequence"/>
</dbReference>
<dbReference type="InterPro" id="IPR028994">
    <property type="entry name" value="Integrin_alpha_N"/>
</dbReference>
<dbReference type="NCBIfam" id="TIGR04183">
    <property type="entry name" value="Por_Secre_tail"/>
    <property type="match status" value="1"/>
</dbReference>
<feature type="domain" description="Secretion system C-terminal sorting" evidence="4">
    <location>
        <begin position="689"/>
        <end position="750"/>
    </location>
</feature>
<name>A0ABP8JMX5_9BACT</name>
<dbReference type="InterPro" id="IPR013517">
    <property type="entry name" value="FG-GAP"/>
</dbReference>
<dbReference type="Pfam" id="PF13517">
    <property type="entry name" value="FG-GAP_3"/>
    <property type="match status" value="2"/>
</dbReference>
<dbReference type="InterPro" id="IPR026444">
    <property type="entry name" value="Secre_tail"/>
</dbReference>
<organism evidence="5 6">
    <name type="scientific">Hymenobacter koreensis</name>
    <dbReference type="NCBI Taxonomy" id="1084523"/>
    <lineage>
        <taxon>Bacteria</taxon>
        <taxon>Pseudomonadati</taxon>
        <taxon>Bacteroidota</taxon>
        <taxon>Cytophagia</taxon>
        <taxon>Cytophagales</taxon>
        <taxon>Hymenobacteraceae</taxon>
        <taxon>Hymenobacter</taxon>
    </lineage>
</organism>
<evidence type="ECO:0000313" key="6">
    <source>
        <dbReference type="Proteomes" id="UP001500454"/>
    </source>
</evidence>
<dbReference type="Gene3D" id="2.130.10.130">
    <property type="entry name" value="Integrin alpha, N-terminal"/>
    <property type="match status" value="3"/>
</dbReference>
<dbReference type="PANTHER" id="PTHR46580:SF4">
    <property type="entry name" value="ATP_GTP-BINDING PROTEIN"/>
    <property type="match status" value="1"/>
</dbReference>
<reference evidence="6" key="1">
    <citation type="journal article" date="2019" name="Int. J. Syst. Evol. Microbiol.">
        <title>The Global Catalogue of Microorganisms (GCM) 10K type strain sequencing project: providing services to taxonomists for standard genome sequencing and annotation.</title>
        <authorList>
            <consortium name="The Broad Institute Genomics Platform"/>
            <consortium name="The Broad Institute Genome Sequencing Center for Infectious Disease"/>
            <person name="Wu L."/>
            <person name="Ma J."/>
        </authorList>
    </citation>
    <scope>NUCLEOTIDE SEQUENCE [LARGE SCALE GENOMIC DNA]</scope>
    <source>
        <strain evidence="6">JCM 17924</strain>
    </source>
</reference>
<dbReference type="SUPFAM" id="SSF69318">
    <property type="entry name" value="Integrin alpha N-terminal domain"/>
    <property type="match status" value="2"/>
</dbReference>
<sequence>MPMRTRFLLLAVLGLPFAAPAQSLFAFEARPQLASVVVGTDTLQHAWAGGLNSPEFSNIDLNSDGQQDLMVFDRISSRVTTYLNVAAAGGGRRWHYAPDYESAFPTDLEGWALLRDYDCDGRPDLFTRAGTGNVRVYRNVSVAGANSRPAFQLASNELIYALSPTFSTPIFLSAYNLPAIQDVDGDGDLDIIAFDGASGANIEFYRNVGGSCGSGLQFDRPTIFWGDITFCGTTCTSYAFAGDFCRKPTHTGGFALLLQDLDGDQDLDVLAGRDGCSEWVGIRNTGTRQLAATSSTSLLNPLPNGIGSVSVPNFPAGFSVDVTFDGRPDLVVAPALVDNLDQTSMRQTTRLFENTSAGTSLSYTPRAGGFLQDQMIDRSEGANPAFGDLNGDGLVDMLLGNFADQNGNAGSQTTYYATLAYYQNVGTATRPVFRLVTNDYLGLSARRYWNIHPVLTDLNRDGAADLAYTAEYSQATQVFYHLNTAAAGQPVSFNASQFDHLDLQYNWSGREDIPCFTDVDGDGFVDLLMGTRDPNPGGALRYYRRVPGQPFRTAFQLLNPDYGMIRDGNNRKPENLAPAVADVDGDGTLDLVTVDGSGSVRLYANFRAQTGPFSARTDVFYNSLTGQNDVARLDRGFVLRHGLALADVNGDAAPEMFIGLQTGGVQVFGTRNRVLPVRTAAKATWPLQVYPNPATAAATVETGVPTRLALLDLTGRYVRSVDLAQRRHQLDLRGLAAGVYLLRVTSATDGSSSVQRLVVQ</sequence>
<evidence type="ECO:0000259" key="4">
    <source>
        <dbReference type="Pfam" id="PF18962"/>
    </source>
</evidence>
<gene>
    <name evidence="5" type="ORF">GCM10023186_44710</name>
</gene>
<feature type="signal peptide" evidence="3">
    <location>
        <begin position="1"/>
        <end position="21"/>
    </location>
</feature>
<keyword evidence="2" id="KW-0325">Glycoprotein</keyword>
<protein>
    <recommendedName>
        <fullName evidence="4">Secretion system C-terminal sorting domain-containing protein</fullName>
    </recommendedName>
</protein>
<proteinExistence type="predicted"/>
<dbReference type="InterPro" id="IPR000413">
    <property type="entry name" value="Integrin_alpha"/>
</dbReference>